<name>A0A1V4SUT5_9CLOT</name>
<dbReference type="PANTHER" id="PTHR43046:SF14">
    <property type="entry name" value="MUTT_NUDIX FAMILY PROTEIN"/>
    <property type="match status" value="1"/>
</dbReference>
<dbReference type="PANTHER" id="PTHR43046">
    <property type="entry name" value="GDP-MANNOSE MANNOSYL HYDROLASE"/>
    <property type="match status" value="1"/>
</dbReference>
<evidence type="ECO:0000259" key="3">
    <source>
        <dbReference type="PROSITE" id="PS51462"/>
    </source>
</evidence>
<dbReference type="Pfam" id="PF00293">
    <property type="entry name" value="NUDIX"/>
    <property type="match status" value="1"/>
</dbReference>
<accession>A0A1V4SUT5</accession>
<dbReference type="EC" id="3.6.1.-" evidence="4"/>
<keyword evidence="2 4" id="KW-0378">Hydrolase</keyword>
<comment type="cofactor">
    <cofactor evidence="1">
        <name>Mg(2+)</name>
        <dbReference type="ChEBI" id="CHEBI:18420"/>
    </cofactor>
</comment>
<proteinExistence type="predicted"/>
<comment type="caution">
    <text evidence="4">The sequence shown here is derived from an EMBL/GenBank/DDBJ whole genome shotgun (WGS) entry which is preliminary data.</text>
</comment>
<dbReference type="AlphaFoldDB" id="A0A1V4SUT5"/>
<dbReference type="PROSITE" id="PS51462">
    <property type="entry name" value="NUDIX"/>
    <property type="match status" value="1"/>
</dbReference>
<evidence type="ECO:0000313" key="4">
    <source>
        <dbReference type="EMBL" id="OPX47654.1"/>
    </source>
</evidence>
<dbReference type="InterPro" id="IPR015797">
    <property type="entry name" value="NUDIX_hydrolase-like_dom_sf"/>
</dbReference>
<sequence>MNRETKIALKGIIVREDKVLVAKRALTDKIGAGNWEVIGGKLEFGEDTETCLKREVREEVNLEIDIEGIIYAKNVVIDEETQMFLVVYLCRYKEGEVKLSDEHTDFKWVNKEELKKIISPEIRKDFEDNEVFELLS</sequence>
<dbReference type="RefSeq" id="WP_080022865.1">
    <property type="nucleotide sequence ID" value="NZ_LTAY01000040.1"/>
</dbReference>
<dbReference type="GO" id="GO:0016787">
    <property type="term" value="F:hydrolase activity"/>
    <property type="evidence" value="ECO:0007669"/>
    <property type="project" value="UniProtKB-KW"/>
</dbReference>
<dbReference type="EMBL" id="LTAY01000040">
    <property type="protein sequence ID" value="OPX47654.1"/>
    <property type="molecule type" value="Genomic_DNA"/>
</dbReference>
<protein>
    <submittedName>
        <fullName evidence="4">Nucleoside triphosphatase NudI</fullName>
        <ecNumber evidence="4">3.6.1.-</ecNumber>
    </submittedName>
</protein>
<evidence type="ECO:0000256" key="1">
    <source>
        <dbReference type="ARBA" id="ARBA00001946"/>
    </source>
</evidence>
<organism evidence="4 5">
    <name type="scientific">Clostridium thermobutyricum DSM 4928</name>
    <dbReference type="NCBI Taxonomy" id="1121339"/>
    <lineage>
        <taxon>Bacteria</taxon>
        <taxon>Bacillati</taxon>
        <taxon>Bacillota</taxon>
        <taxon>Clostridia</taxon>
        <taxon>Eubacteriales</taxon>
        <taxon>Clostridiaceae</taxon>
        <taxon>Clostridium</taxon>
    </lineage>
</organism>
<dbReference type="SUPFAM" id="SSF55811">
    <property type="entry name" value="Nudix"/>
    <property type="match status" value="1"/>
</dbReference>
<dbReference type="OrthoDB" id="9787476at2"/>
<dbReference type="Proteomes" id="UP000191448">
    <property type="component" value="Unassembled WGS sequence"/>
</dbReference>
<dbReference type="PROSITE" id="PS00893">
    <property type="entry name" value="NUDIX_BOX"/>
    <property type="match status" value="1"/>
</dbReference>
<evidence type="ECO:0000256" key="2">
    <source>
        <dbReference type="ARBA" id="ARBA00022801"/>
    </source>
</evidence>
<dbReference type="InterPro" id="IPR000086">
    <property type="entry name" value="NUDIX_hydrolase_dom"/>
</dbReference>
<dbReference type="InterPro" id="IPR020084">
    <property type="entry name" value="NUDIX_hydrolase_CS"/>
</dbReference>
<dbReference type="CDD" id="cd04699">
    <property type="entry name" value="NUDIX_MutT_Nudt1"/>
    <property type="match status" value="1"/>
</dbReference>
<evidence type="ECO:0000313" key="5">
    <source>
        <dbReference type="Proteomes" id="UP000191448"/>
    </source>
</evidence>
<dbReference type="Gene3D" id="3.90.79.10">
    <property type="entry name" value="Nucleoside Triphosphate Pyrophosphohydrolase"/>
    <property type="match status" value="1"/>
</dbReference>
<gene>
    <name evidence="4" type="primary">nudI</name>
    <name evidence="4" type="ORF">CLTHE_16900</name>
</gene>
<reference evidence="4 5" key="1">
    <citation type="submission" date="2016-02" db="EMBL/GenBank/DDBJ databases">
        <title>Genome sequence of Clostridium thermobutyricum DSM 4928.</title>
        <authorList>
            <person name="Poehlein A."/>
            <person name="Daniel R."/>
        </authorList>
    </citation>
    <scope>NUCLEOTIDE SEQUENCE [LARGE SCALE GENOMIC DNA]</scope>
    <source>
        <strain evidence="4 5">DSM 4928</strain>
    </source>
</reference>
<feature type="domain" description="Nudix hydrolase" evidence="3">
    <location>
        <begin position="4"/>
        <end position="131"/>
    </location>
</feature>